<evidence type="ECO:0008006" key="8">
    <source>
        <dbReference type="Google" id="ProtNLM"/>
    </source>
</evidence>
<dbReference type="InParanoid" id="M1Z2V2"/>
<dbReference type="AlphaFoldDB" id="M1Z2V2"/>
<dbReference type="EMBL" id="CAQJ01000094">
    <property type="protein sequence ID" value="CCQ91819.1"/>
    <property type="molecule type" value="Genomic_DNA"/>
</dbReference>
<dbReference type="GO" id="GO:0003824">
    <property type="term" value="F:catalytic activity"/>
    <property type="evidence" value="ECO:0007669"/>
    <property type="project" value="InterPro"/>
</dbReference>
<dbReference type="GO" id="GO:0051536">
    <property type="term" value="F:iron-sulfur cluster binding"/>
    <property type="evidence" value="ECO:0007669"/>
    <property type="project" value="UniProtKB-KW"/>
</dbReference>
<reference evidence="6 7" key="1">
    <citation type="journal article" date="2013" name="Front. Microbiol.">
        <title>The genome of Nitrospina gracilis illuminates the metabolism and evolution of the major marine nitrite oxidizer.</title>
        <authorList>
            <person name="Luecker S."/>
            <person name="Nowka B."/>
            <person name="Rattei T."/>
            <person name="Spieck E."/>
            <person name="and Daims H."/>
        </authorList>
    </citation>
    <scope>NUCLEOTIDE SEQUENCE [LARGE SCALE GENOMIC DNA]</scope>
    <source>
        <strain evidence="6 7">3/211</strain>
    </source>
</reference>
<evidence type="ECO:0000256" key="2">
    <source>
        <dbReference type="ARBA" id="ARBA00022691"/>
    </source>
</evidence>
<protein>
    <recommendedName>
        <fullName evidence="8">Radical SAM core domain-containing protein</fullName>
    </recommendedName>
</protein>
<comment type="cofactor">
    <cofactor evidence="1">
        <name>[4Fe-4S] cluster</name>
        <dbReference type="ChEBI" id="CHEBI:49883"/>
    </cofactor>
</comment>
<keyword evidence="2" id="KW-0949">S-adenosyl-L-methionine</keyword>
<accession>M1Z2V2</accession>
<dbReference type="InterPro" id="IPR058240">
    <property type="entry name" value="rSAM_sf"/>
</dbReference>
<dbReference type="InterPro" id="IPR007197">
    <property type="entry name" value="rSAM"/>
</dbReference>
<keyword evidence="7" id="KW-1185">Reference proteome</keyword>
<dbReference type="InterPro" id="IPR013785">
    <property type="entry name" value="Aldolase_TIM"/>
</dbReference>
<dbReference type="SFLD" id="SFLDS00029">
    <property type="entry name" value="Radical_SAM"/>
    <property type="match status" value="1"/>
</dbReference>
<proteinExistence type="predicted"/>
<dbReference type="OrthoDB" id="9762747at2"/>
<dbReference type="STRING" id="1266370.NITGR_850006"/>
<dbReference type="Gene3D" id="3.20.20.70">
    <property type="entry name" value="Aldolase class I"/>
    <property type="match status" value="1"/>
</dbReference>
<keyword evidence="5" id="KW-0411">Iron-sulfur</keyword>
<dbReference type="SUPFAM" id="SSF102114">
    <property type="entry name" value="Radical SAM enzymes"/>
    <property type="match status" value="1"/>
</dbReference>
<sequence>MDQQILNDVLRQEIREGKIPLSLGKTCPVECTFCYEKDHSYRPTVDVPRTTEQQWQNILEEIKRIPTRPGHSWLLGGNEYMEWTDIFLHPRVMDWLQEFLDTTDKSVTFFTVGFVQPERIHRLAERYPGRISFELSVITLGEYRKKLLPHGPTVRQLMKILDGPAVTSANFYSFGPNTMSEDAQTISRINKNCLLWMGCLTPLKYIDRETSHLMRQGRHYLAEESRKIYYADLPNTQMLHTEPYISTFLARNKILKTFDACELEKNDHVVVSGCVYRILQTFRRHRARFLYVPNDTLGGDSDCSTLLTFNDISKRLTHETRVYIPKVIMEHPSRGERDISGVTFDEFKSWFPRTRFRILHKVNTQVSNKKLYEKGYLKNYVEDYLGNPLHKKVEAVPLPN</sequence>
<dbReference type="HOGENOM" id="CLU_665131_0_0_0"/>
<evidence type="ECO:0000313" key="7">
    <source>
        <dbReference type="Proteomes" id="UP000011704"/>
    </source>
</evidence>
<keyword evidence="4" id="KW-0408">Iron</keyword>
<dbReference type="RefSeq" id="WP_005011004.1">
    <property type="nucleotide sequence ID" value="NZ_HG422173.1"/>
</dbReference>
<evidence type="ECO:0000256" key="3">
    <source>
        <dbReference type="ARBA" id="ARBA00022723"/>
    </source>
</evidence>
<evidence type="ECO:0000256" key="5">
    <source>
        <dbReference type="ARBA" id="ARBA00023014"/>
    </source>
</evidence>
<gene>
    <name evidence="6" type="ORF">NITGR_850006</name>
</gene>
<name>M1Z2V2_NITG3</name>
<dbReference type="Proteomes" id="UP000011704">
    <property type="component" value="Unassembled WGS sequence"/>
</dbReference>
<evidence type="ECO:0000256" key="4">
    <source>
        <dbReference type="ARBA" id="ARBA00023004"/>
    </source>
</evidence>
<comment type="caution">
    <text evidence="6">The sequence shown here is derived from an EMBL/GenBank/DDBJ whole genome shotgun (WGS) entry which is preliminary data.</text>
</comment>
<evidence type="ECO:0000256" key="1">
    <source>
        <dbReference type="ARBA" id="ARBA00001966"/>
    </source>
</evidence>
<keyword evidence="3" id="KW-0479">Metal-binding</keyword>
<evidence type="ECO:0000313" key="6">
    <source>
        <dbReference type="EMBL" id="CCQ91819.1"/>
    </source>
</evidence>
<organism evidence="6 7">
    <name type="scientific">Nitrospina gracilis (strain 3/211)</name>
    <dbReference type="NCBI Taxonomy" id="1266370"/>
    <lineage>
        <taxon>Bacteria</taxon>
        <taxon>Pseudomonadati</taxon>
        <taxon>Nitrospinota/Tectimicrobiota group</taxon>
        <taxon>Nitrospinota</taxon>
        <taxon>Nitrospinia</taxon>
        <taxon>Nitrospinales</taxon>
        <taxon>Nitrospinaceae</taxon>
        <taxon>Nitrospina</taxon>
    </lineage>
</organism>
<dbReference type="GO" id="GO:0046872">
    <property type="term" value="F:metal ion binding"/>
    <property type="evidence" value="ECO:0007669"/>
    <property type="project" value="UniProtKB-KW"/>
</dbReference>